<dbReference type="RefSeq" id="WP_108949509.1">
    <property type="nucleotide sequence ID" value="NZ_CP022187.1"/>
</dbReference>
<dbReference type="AlphaFoldDB" id="A0A2U8GQK8"/>
<dbReference type="EMBL" id="CP022187">
    <property type="protein sequence ID" value="AWI75804.1"/>
    <property type="molecule type" value="Genomic_DNA"/>
</dbReference>
<accession>A0A2U8GQK8</accession>
<organism evidence="1 2">
    <name type="scientific">Parazoarcus communis</name>
    <dbReference type="NCBI Taxonomy" id="41977"/>
    <lineage>
        <taxon>Bacteria</taxon>
        <taxon>Pseudomonadati</taxon>
        <taxon>Pseudomonadota</taxon>
        <taxon>Betaproteobacteria</taxon>
        <taxon>Rhodocyclales</taxon>
        <taxon>Zoogloeaceae</taxon>
        <taxon>Parazoarcus</taxon>
    </lineage>
</organism>
<proteinExistence type="predicted"/>
<keyword evidence="2" id="KW-1185">Reference proteome</keyword>
<name>A0A2U8GQK8_9RHOO</name>
<gene>
    <name evidence="1" type="ORF">CEW83_11740</name>
</gene>
<protein>
    <submittedName>
        <fullName evidence="1">Uncharacterized protein</fullName>
    </submittedName>
</protein>
<evidence type="ECO:0000313" key="1">
    <source>
        <dbReference type="EMBL" id="AWI75804.1"/>
    </source>
</evidence>
<reference evidence="1 2" key="1">
    <citation type="submission" date="2017-06" db="EMBL/GenBank/DDBJ databases">
        <title>Azoarcus.</title>
        <authorList>
            <person name="Woo J.-H."/>
            <person name="Kim H.-S."/>
        </authorList>
    </citation>
    <scope>NUCLEOTIDE SEQUENCE [LARGE SCALE GENOMIC DNA]</scope>
    <source>
        <strain evidence="1 2">TSPY31</strain>
    </source>
</reference>
<dbReference type="Proteomes" id="UP000244930">
    <property type="component" value="Chromosome"/>
</dbReference>
<sequence length="99" mass="11600">MTEPDSTARMQYAQRVERRIRFLKTLKDAGLGLYLPADEQARKHSFDQLARMTARQRELSELSADDLARAAEAFRTHIDAMQGVLPHDVQYKNRIRRNW</sequence>
<evidence type="ECO:0000313" key="2">
    <source>
        <dbReference type="Proteomes" id="UP000244930"/>
    </source>
</evidence>
<dbReference type="KEGG" id="acom:CEW83_11740"/>